<dbReference type="PROSITE" id="PS00211">
    <property type="entry name" value="ABC_TRANSPORTER_1"/>
    <property type="match status" value="1"/>
</dbReference>
<dbReference type="PANTHER" id="PTHR43023:SF3">
    <property type="entry name" value="PROTEIN TRIGALACTOSYLDIACYLGLYCEROL 3, CHLOROPLASTIC"/>
    <property type="match status" value="1"/>
</dbReference>
<organism evidence="5 6">
    <name type="scientific">Rufibacter hautae</name>
    <dbReference type="NCBI Taxonomy" id="2595005"/>
    <lineage>
        <taxon>Bacteria</taxon>
        <taxon>Pseudomonadati</taxon>
        <taxon>Bacteroidota</taxon>
        <taxon>Cytophagia</taxon>
        <taxon>Cytophagales</taxon>
        <taxon>Hymenobacteraceae</taxon>
        <taxon>Rufibacter</taxon>
    </lineage>
</organism>
<dbReference type="InterPro" id="IPR003593">
    <property type="entry name" value="AAA+_ATPase"/>
</dbReference>
<evidence type="ECO:0000256" key="1">
    <source>
        <dbReference type="ARBA" id="ARBA00022448"/>
    </source>
</evidence>
<keyword evidence="1" id="KW-0813">Transport</keyword>
<dbReference type="Gene3D" id="3.40.50.300">
    <property type="entry name" value="P-loop containing nucleotide triphosphate hydrolases"/>
    <property type="match status" value="1"/>
</dbReference>
<dbReference type="InterPro" id="IPR003439">
    <property type="entry name" value="ABC_transporter-like_ATP-bd"/>
</dbReference>
<dbReference type="EMBL" id="VKKY01000003">
    <property type="protein sequence ID" value="KAA3436505.1"/>
    <property type="molecule type" value="Genomic_DNA"/>
</dbReference>
<evidence type="ECO:0000313" key="6">
    <source>
        <dbReference type="Proteomes" id="UP000324133"/>
    </source>
</evidence>
<comment type="caution">
    <text evidence="5">The sequence shown here is derived from an EMBL/GenBank/DDBJ whole genome shotgun (WGS) entry which is preliminary data.</text>
</comment>
<evidence type="ECO:0000256" key="3">
    <source>
        <dbReference type="ARBA" id="ARBA00022840"/>
    </source>
</evidence>
<reference evidence="5 6" key="1">
    <citation type="submission" date="2019-07" db="EMBL/GenBank/DDBJ databases">
        <title>Rufibacter sp. nov., isolated from lake sediment.</title>
        <authorList>
            <person name="Qu J.-H."/>
        </authorList>
    </citation>
    <scope>NUCLEOTIDE SEQUENCE [LARGE SCALE GENOMIC DNA]</scope>
    <source>
        <strain evidence="5 6">NBS58-1</strain>
    </source>
</reference>
<gene>
    <name evidence="5" type="ORF">FOA19_19125</name>
</gene>
<evidence type="ECO:0000259" key="4">
    <source>
        <dbReference type="PROSITE" id="PS50893"/>
    </source>
</evidence>
<dbReference type="AlphaFoldDB" id="A0A5B6T988"/>
<keyword evidence="2" id="KW-0547">Nucleotide-binding</keyword>
<dbReference type="GO" id="GO:0005524">
    <property type="term" value="F:ATP binding"/>
    <property type="evidence" value="ECO:0007669"/>
    <property type="project" value="UniProtKB-KW"/>
</dbReference>
<protein>
    <submittedName>
        <fullName evidence="5">ATP-binding cassette domain-containing protein</fullName>
    </submittedName>
</protein>
<dbReference type="RefSeq" id="WP_149092447.1">
    <property type="nucleotide sequence ID" value="NZ_VKKY01000003.1"/>
</dbReference>
<sequence length="257" mass="28863">MKETQPVIDRSNCVINIRGLEKSFGDLDVLRGVDLDLYKGENLVVLGKSGTGKSVLIKIISGLLKPDTGTVNVLGQEVPKLKGRELDQLRLKIGFSFQNSALYDSMTIRKNLEFPLVRNRRDMTRGEVDRMVEVVLDAVGLSQTINQMPSELSGGQRKRIGIARTLILQPEIMLYDEPTAGLDPITCIDINNLINEVQSRFHTSSIIITHDLTCAKDVGDRVVMLLDGQFQRQGTFDEVFDTPDERVKLFHDYNFIN</sequence>
<dbReference type="PANTHER" id="PTHR43023">
    <property type="entry name" value="PROTEIN TRIGALACTOSYLDIACYLGLYCEROL 3, CHLOROPLASTIC"/>
    <property type="match status" value="1"/>
</dbReference>
<proteinExistence type="predicted"/>
<dbReference type="PROSITE" id="PS50893">
    <property type="entry name" value="ABC_TRANSPORTER_2"/>
    <property type="match status" value="1"/>
</dbReference>
<dbReference type="Pfam" id="PF00005">
    <property type="entry name" value="ABC_tran"/>
    <property type="match status" value="1"/>
</dbReference>
<feature type="domain" description="ABC transporter" evidence="4">
    <location>
        <begin position="15"/>
        <end position="252"/>
    </location>
</feature>
<evidence type="ECO:0000256" key="2">
    <source>
        <dbReference type="ARBA" id="ARBA00022741"/>
    </source>
</evidence>
<dbReference type="InterPro" id="IPR027417">
    <property type="entry name" value="P-loop_NTPase"/>
</dbReference>
<keyword evidence="6" id="KW-1185">Reference proteome</keyword>
<dbReference type="OrthoDB" id="1115710at2"/>
<dbReference type="GO" id="GO:0016887">
    <property type="term" value="F:ATP hydrolysis activity"/>
    <property type="evidence" value="ECO:0007669"/>
    <property type="project" value="InterPro"/>
</dbReference>
<dbReference type="InterPro" id="IPR017871">
    <property type="entry name" value="ABC_transporter-like_CS"/>
</dbReference>
<evidence type="ECO:0000313" key="5">
    <source>
        <dbReference type="EMBL" id="KAA3436505.1"/>
    </source>
</evidence>
<accession>A0A5B6T988</accession>
<dbReference type="SUPFAM" id="SSF52540">
    <property type="entry name" value="P-loop containing nucleoside triphosphate hydrolases"/>
    <property type="match status" value="1"/>
</dbReference>
<dbReference type="SMART" id="SM00382">
    <property type="entry name" value="AAA"/>
    <property type="match status" value="1"/>
</dbReference>
<keyword evidence="3 5" id="KW-0067">ATP-binding</keyword>
<name>A0A5B6T988_9BACT</name>
<dbReference type="Proteomes" id="UP000324133">
    <property type="component" value="Unassembled WGS sequence"/>
</dbReference>